<gene>
    <name evidence="7" type="ORF">SCHCODRAFT_77572</name>
</gene>
<dbReference type="VEuPathDB" id="FungiDB:SCHCODRAFT_02632233"/>
<keyword evidence="4" id="KW-0496">Mitochondrion</keyword>
<dbReference type="PANTHER" id="PTHR13391:SF0">
    <property type="entry name" value="PROTEIN MISATO HOMOLOG 1"/>
    <property type="match status" value="1"/>
</dbReference>
<dbReference type="STRING" id="578458.D8Q938"/>
<dbReference type="eggNOG" id="KOG2530">
    <property type="taxonomic scope" value="Eukaryota"/>
</dbReference>
<dbReference type="Proteomes" id="UP000007431">
    <property type="component" value="Unassembled WGS sequence"/>
</dbReference>
<feature type="domain" description="Misato Segment II tubulin-like" evidence="5">
    <location>
        <begin position="2"/>
        <end position="119"/>
    </location>
</feature>
<name>D8Q938_SCHCM</name>
<dbReference type="PROSITE" id="PS00228">
    <property type="entry name" value="TUBULIN_B_AUTOREG"/>
    <property type="match status" value="1"/>
</dbReference>
<evidence type="ECO:0000256" key="4">
    <source>
        <dbReference type="ARBA" id="ARBA00023128"/>
    </source>
</evidence>
<keyword evidence="8" id="KW-1185">Reference proteome</keyword>
<organism evidence="8">
    <name type="scientific">Schizophyllum commune (strain H4-8 / FGSC 9210)</name>
    <name type="common">Split gill fungus</name>
    <dbReference type="NCBI Taxonomy" id="578458"/>
    <lineage>
        <taxon>Eukaryota</taxon>
        <taxon>Fungi</taxon>
        <taxon>Dikarya</taxon>
        <taxon>Basidiomycota</taxon>
        <taxon>Agaricomycotina</taxon>
        <taxon>Agaricomycetes</taxon>
        <taxon>Agaricomycetidae</taxon>
        <taxon>Agaricales</taxon>
        <taxon>Schizophyllaceae</taxon>
        <taxon>Schizophyllum</taxon>
    </lineage>
</organism>
<proteinExistence type="inferred from homology"/>
<evidence type="ECO:0000259" key="5">
    <source>
        <dbReference type="Pfam" id="PF10644"/>
    </source>
</evidence>
<dbReference type="InterPro" id="IPR036525">
    <property type="entry name" value="Tubulin/FtsZ_GTPase_sf"/>
</dbReference>
<comment type="function">
    <text evidence="1">Involved in the partitioning of the mitochondrial organelle and mitochondrial DNA (mtDNA) inheritance.</text>
</comment>
<dbReference type="InterPro" id="IPR013838">
    <property type="entry name" value="Beta-tubulin_BS"/>
</dbReference>
<dbReference type="OMA" id="FVGSHIW"/>
<evidence type="ECO:0000259" key="6">
    <source>
        <dbReference type="Pfam" id="PF14881"/>
    </source>
</evidence>
<dbReference type="PANTHER" id="PTHR13391">
    <property type="entry name" value="MITOCHONDRIAL DISTRIBUTION REGULATOR MISATO"/>
    <property type="match status" value="1"/>
</dbReference>
<dbReference type="Pfam" id="PF10644">
    <property type="entry name" value="Misat_Tub_SegII"/>
    <property type="match status" value="1"/>
</dbReference>
<dbReference type="FunCoup" id="D8Q938">
    <property type="interactions" value="205"/>
</dbReference>
<evidence type="ECO:0000313" key="8">
    <source>
        <dbReference type="Proteomes" id="UP000007431"/>
    </source>
</evidence>
<feature type="domain" description="DML1/Misato tubulin" evidence="6">
    <location>
        <begin position="134"/>
        <end position="314"/>
    </location>
</feature>
<comment type="subcellular location">
    <subcellularLocation>
        <location evidence="2">Mitochondrion</location>
    </subcellularLocation>
</comment>
<dbReference type="GO" id="GO:0005739">
    <property type="term" value="C:mitochondrion"/>
    <property type="evidence" value="ECO:0007669"/>
    <property type="project" value="UniProtKB-SubCell"/>
</dbReference>
<evidence type="ECO:0000313" key="7">
    <source>
        <dbReference type="EMBL" id="EFI95584.1"/>
    </source>
</evidence>
<dbReference type="Gene3D" id="3.40.50.1440">
    <property type="entry name" value="Tubulin/FtsZ, GTPase domain"/>
    <property type="match status" value="1"/>
</dbReference>
<evidence type="ECO:0000256" key="3">
    <source>
        <dbReference type="ARBA" id="ARBA00008507"/>
    </source>
</evidence>
<dbReference type="AlphaFoldDB" id="D8Q938"/>
<sequence>MREIVYIQSGNLANYVGSHFWNTQECYLTDEDETPYDRRMSFRESLADSGKGAICYSPRALIFDHKSNFGTFAKSNILSSTENDQSPDTAAVASLWKGAVDEQQSDPIPKSDYHAKLERDDANPDAASPRVQSGASVRYWADFSRLYFGAHSFQAVPDSYTSGRSGDGDWGTSRDTFARFNEETDVTDTAVRVLFEECDNPQGFQMTTDVCRFGAFAHGLVETLRDEYPKLPVLDFALLSSAVPADVDVDDTAGTRRAINDALYLREMGEVASGIVPIQNPAAWKGWASPGLSLVYHSSAIVSAHVESITLPMRYRNLNSDLSSLIASLSWRGHTTFAQLGGILPATGAEDWAKATYNFPLGGRSDRKKADTYSRVDVLRGFNDASLAKYEDWSSRFTSAQSVVNRYQAAGYPLPSSFPPIFDARLLENPAVDDIHSVSVTSCLSFLTTSSAMAGLFSKYATFLERLRRRPTVASSIDFLEADDWRELTNDFWTMHDNYDNGASDGEIDELGEDEG</sequence>
<comment type="similarity">
    <text evidence="3">Belongs to the misato family.</text>
</comment>
<dbReference type="InterPro" id="IPR049942">
    <property type="entry name" value="DML1/Misato"/>
</dbReference>
<evidence type="ECO:0008006" key="9">
    <source>
        <dbReference type="Google" id="ProtNLM"/>
    </source>
</evidence>
<dbReference type="HOGENOM" id="CLU_022511_2_0_1"/>
<dbReference type="InterPro" id="IPR029209">
    <property type="entry name" value="DML1/Misato_tubulin"/>
</dbReference>
<protein>
    <recommendedName>
        <fullName evidence="9">Tubulin nucleotide-binding domain-like protein</fullName>
    </recommendedName>
</protein>
<accession>D8Q938</accession>
<dbReference type="InterPro" id="IPR019605">
    <property type="entry name" value="Misato_II_tubulin-like"/>
</dbReference>
<dbReference type="InParanoid" id="D8Q938"/>
<dbReference type="EMBL" id="GL377308">
    <property type="protein sequence ID" value="EFI95584.1"/>
    <property type="molecule type" value="Genomic_DNA"/>
</dbReference>
<dbReference type="GO" id="GO:0007005">
    <property type="term" value="P:mitochondrion organization"/>
    <property type="evidence" value="ECO:0007669"/>
    <property type="project" value="InterPro"/>
</dbReference>
<reference evidence="7 8" key="1">
    <citation type="journal article" date="2010" name="Nat. Biotechnol.">
        <title>Genome sequence of the model mushroom Schizophyllum commune.</title>
        <authorList>
            <person name="Ohm R.A."/>
            <person name="de Jong J.F."/>
            <person name="Lugones L.G."/>
            <person name="Aerts A."/>
            <person name="Kothe E."/>
            <person name="Stajich J.E."/>
            <person name="de Vries R.P."/>
            <person name="Record E."/>
            <person name="Levasseur A."/>
            <person name="Baker S.E."/>
            <person name="Bartholomew K.A."/>
            <person name="Coutinho P.M."/>
            <person name="Erdmann S."/>
            <person name="Fowler T.J."/>
            <person name="Gathman A.C."/>
            <person name="Lombard V."/>
            <person name="Henrissat B."/>
            <person name="Knabe N."/>
            <person name="Kuees U."/>
            <person name="Lilly W.W."/>
            <person name="Lindquist E."/>
            <person name="Lucas S."/>
            <person name="Magnuson J.K."/>
            <person name="Piumi F."/>
            <person name="Raudaskoski M."/>
            <person name="Salamov A."/>
            <person name="Schmutz J."/>
            <person name="Schwarze F.W.M.R."/>
            <person name="vanKuyk P.A."/>
            <person name="Horton J.S."/>
            <person name="Grigoriev I.V."/>
            <person name="Woesten H.A.B."/>
        </authorList>
    </citation>
    <scope>NUCLEOTIDE SEQUENCE [LARGE SCALE GENOMIC DNA]</scope>
    <source>
        <strain evidence="8">H4-8 / FGSC 9210</strain>
    </source>
</reference>
<dbReference type="Pfam" id="PF14881">
    <property type="entry name" value="Tubulin_3"/>
    <property type="match status" value="1"/>
</dbReference>
<evidence type="ECO:0000256" key="2">
    <source>
        <dbReference type="ARBA" id="ARBA00004173"/>
    </source>
</evidence>
<evidence type="ECO:0000256" key="1">
    <source>
        <dbReference type="ARBA" id="ARBA00003757"/>
    </source>
</evidence>
<dbReference type="SUPFAM" id="SSF52490">
    <property type="entry name" value="Tubulin nucleotide-binding domain-like"/>
    <property type="match status" value="1"/>
</dbReference>